<keyword evidence="1" id="KW-0175">Coiled coil</keyword>
<keyword evidence="3" id="KW-0378">Hydrolase</keyword>
<dbReference type="Pfam" id="PF00270">
    <property type="entry name" value="DEAD"/>
    <property type="match status" value="1"/>
</dbReference>
<gene>
    <name evidence="3" type="ORF">SJI18_01290</name>
</gene>
<accession>A0ABU7UHQ8</accession>
<evidence type="ECO:0000256" key="1">
    <source>
        <dbReference type="SAM" id="Coils"/>
    </source>
</evidence>
<evidence type="ECO:0000259" key="2">
    <source>
        <dbReference type="Pfam" id="PF00270"/>
    </source>
</evidence>
<keyword evidence="3" id="KW-0067">ATP-binding</keyword>
<dbReference type="Proteomes" id="UP001498469">
    <property type="component" value="Unassembled WGS sequence"/>
</dbReference>
<reference evidence="3 4" key="1">
    <citation type="submission" date="2023-11" db="EMBL/GenBank/DDBJ databases">
        <title>Draft genome sequence of a psychrophilic Clostridium strain from permafrost water brine.</title>
        <authorList>
            <person name="Shcherbakova V.A."/>
            <person name="Trubitsyn V.E."/>
            <person name="Zakharyuk A.G."/>
        </authorList>
    </citation>
    <scope>NUCLEOTIDE SEQUENCE [LARGE SCALE GENOMIC DNA]</scope>
    <source>
        <strain evidence="3 4">14F</strain>
    </source>
</reference>
<keyword evidence="3" id="KW-0347">Helicase</keyword>
<dbReference type="EMBL" id="JAZHFS010000001">
    <property type="protein sequence ID" value="MEF2110936.1"/>
    <property type="molecule type" value="Genomic_DNA"/>
</dbReference>
<dbReference type="GO" id="GO:0004386">
    <property type="term" value="F:helicase activity"/>
    <property type="evidence" value="ECO:0007669"/>
    <property type="project" value="UniProtKB-KW"/>
</dbReference>
<sequence length="604" mass="70979">MKNKGYEIYNCNDESLERQKEFLQNEIIRGNNRDRFMVVDMECGTGKTIETEKALANMVMTSGRKAIFVRERKADCLASVKRINEMASMLGEATVAITINRDTHTPEQYDKIKFELNQYPIIVITHEKYKALSISKNKRYFESGRHVLVIDEFLDMTKGNELSINKDFMNRFEILLDNTALVKQYEKCIGELKDYLTLNEGRHSFLNTKSDFKIIGKDINKLIEMVKSNITVAYAETTEYITKGNICYKIMELKQYYSQTCVVEGNVIYCTDKNPQYWLLDNNIILDAGARLNGAYKLNKELFHVQHQTPVLEYSRWFFSCPKINSSKGSKEKAINYYDVVNKVIEECKSEETLVIGNIIDEEMICAINKNHFRNINGSNEYRHLRNVIITHNPNMPFRVYVLEYLYYSNQRLDNRCNWKGKNVGKGIHKVFRFADSRFEDYRQYKNANEIYQAIKRVNRNMERESMVIIFNNDAETIDIVIKMFENCIVTTKEECDIVEYKETKKDRDTLHRRENRQAGRFIKVCQEMLEFERHDLLQQKKNRKGEYDVVKGVYSKQKIREFLGIADKNNFKTKVMNDLDVIDFCGRHNIKGLDSGQTLNFNV</sequence>
<comment type="caution">
    <text evidence="3">The sequence shown here is derived from an EMBL/GenBank/DDBJ whole genome shotgun (WGS) entry which is preliminary data.</text>
</comment>
<evidence type="ECO:0000313" key="4">
    <source>
        <dbReference type="Proteomes" id="UP001498469"/>
    </source>
</evidence>
<feature type="domain" description="DEAD/DEAH-box helicase" evidence="2">
    <location>
        <begin position="24"/>
        <end position="157"/>
    </location>
</feature>
<feature type="coiled-coil region" evidence="1">
    <location>
        <begin position="6"/>
        <end position="33"/>
    </location>
</feature>
<name>A0ABU7UHQ8_9CLOT</name>
<dbReference type="RefSeq" id="WP_216247609.1">
    <property type="nucleotide sequence ID" value="NZ_JAZHFS010000001.1"/>
</dbReference>
<keyword evidence="4" id="KW-1185">Reference proteome</keyword>
<dbReference type="InterPro" id="IPR011545">
    <property type="entry name" value="DEAD/DEAH_box_helicase_dom"/>
</dbReference>
<keyword evidence="3" id="KW-0547">Nucleotide-binding</keyword>
<protein>
    <submittedName>
        <fullName evidence="3">DEAD/DEAH box helicase</fullName>
    </submittedName>
</protein>
<evidence type="ECO:0000313" key="3">
    <source>
        <dbReference type="EMBL" id="MEF2110936.1"/>
    </source>
</evidence>
<organism evidence="3 4">
    <name type="scientific">Clostridium frigoriphilum</name>
    <dbReference type="NCBI Taxonomy" id="443253"/>
    <lineage>
        <taxon>Bacteria</taxon>
        <taxon>Bacillati</taxon>
        <taxon>Bacillota</taxon>
        <taxon>Clostridia</taxon>
        <taxon>Eubacteriales</taxon>
        <taxon>Clostridiaceae</taxon>
        <taxon>Clostridium</taxon>
    </lineage>
</organism>
<proteinExistence type="predicted"/>